<reference evidence="2 3" key="1">
    <citation type="journal article" date="2014" name="PLoS Genet.">
        <title>The Genome of Spironucleus salmonicida Highlights a Fish Pathogen Adapted to Fluctuating Environments.</title>
        <authorList>
            <person name="Xu F."/>
            <person name="Jerlstrom-Hultqvist J."/>
            <person name="Einarsson E."/>
            <person name="Astvaldsson A."/>
            <person name="Svard S.G."/>
            <person name="Andersson J.O."/>
        </authorList>
    </citation>
    <scope>NUCLEOTIDE SEQUENCE</scope>
    <source>
        <strain evidence="3">ATCC 50377</strain>
    </source>
</reference>
<keyword evidence="1" id="KW-0812">Transmembrane</keyword>
<keyword evidence="1" id="KW-1133">Transmembrane helix</keyword>
<dbReference type="VEuPathDB" id="GiardiaDB:SS50377_23708"/>
<reference evidence="3" key="2">
    <citation type="submission" date="2020-12" db="EMBL/GenBank/DDBJ databases">
        <title>New Spironucleus salmonicida genome in near-complete chromosomes.</title>
        <authorList>
            <person name="Xu F."/>
            <person name="Kurt Z."/>
            <person name="Jimenez-Gonzalez A."/>
            <person name="Astvaldsson A."/>
            <person name="Andersson J.O."/>
            <person name="Svard S.G."/>
        </authorList>
    </citation>
    <scope>NUCLEOTIDE SEQUENCE</scope>
    <source>
        <strain evidence="3">ATCC 50377</strain>
    </source>
</reference>
<feature type="transmembrane region" description="Helical" evidence="1">
    <location>
        <begin position="457"/>
        <end position="479"/>
    </location>
</feature>
<evidence type="ECO:0000256" key="1">
    <source>
        <dbReference type="SAM" id="Phobius"/>
    </source>
</evidence>
<keyword evidence="1" id="KW-0472">Membrane</keyword>
<dbReference type="EMBL" id="KI545981">
    <property type="protein sequence ID" value="EST48690.1"/>
    <property type="molecule type" value="Genomic_DNA"/>
</dbReference>
<proteinExistence type="predicted"/>
<dbReference type="InterPro" id="IPR016024">
    <property type="entry name" value="ARM-type_fold"/>
</dbReference>
<accession>V6LVV0</accession>
<dbReference type="InterPro" id="IPR011989">
    <property type="entry name" value="ARM-like"/>
</dbReference>
<keyword evidence="4" id="KW-1185">Reference proteome</keyword>
<gene>
    <name evidence="2" type="ORF">SS50377_11303</name>
    <name evidence="3" type="ORF">SS50377_23708</name>
</gene>
<evidence type="ECO:0000313" key="2">
    <source>
        <dbReference type="EMBL" id="EST48690.1"/>
    </source>
</evidence>
<organism evidence="2">
    <name type="scientific">Spironucleus salmonicida</name>
    <dbReference type="NCBI Taxonomy" id="348837"/>
    <lineage>
        <taxon>Eukaryota</taxon>
        <taxon>Metamonada</taxon>
        <taxon>Diplomonadida</taxon>
        <taxon>Hexamitidae</taxon>
        <taxon>Hexamitinae</taxon>
        <taxon>Spironucleus</taxon>
    </lineage>
</organism>
<dbReference type="Proteomes" id="UP000018208">
    <property type="component" value="Unassembled WGS sequence"/>
</dbReference>
<evidence type="ECO:0000313" key="3">
    <source>
        <dbReference type="EMBL" id="KAH0573773.1"/>
    </source>
</evidence>
<dbReference type="AlphaFoldDB" id="V6LVV0"/>
<dbReference type="Gene3D" id="1.25.10.10">
    <property type="entry name" value="Leucine-rich Repeat Variant"/>
    <property type="match status" value="1"/>
</dbReference>
<protein>
    <submittedName>
        <fullName evidence="2">Uncharacterized protein</fullName>
    </submittedName>
</protein>
<sequence>MSILESKIETPEQFKEIKLVIQDHLLIQDQKSELYKHHIIGKLITFASSTEVVDIQIEVLETIDLFLQDSSDLILVSQSSILYLCMILLKNSNPLLQIASLKLLTSLCQYDENATALLQNHHLIKNIVLLAEQIMSQDITEDITLLIQHFTTFMYICCSVSTKVQKKLSQAGISDFLLNATEKLQDTTQPLASTLAILQMLSQEKFIAQAVMQRNYHEFLLKMLQKYLDNQTNIEICQLVLNLIGTICAVFSASVAQFMQVKIPSMIYCIILDTKDINLLRFAVSALVEILYADKGYKYQNLTVNLRQIGQIDDLLQNLIDLPDKFEDDSECYTVWAIMMRMLASVPKKEDHVRQSILCRGVLKRLLVGLTSDVSLNAKISLLDALGQMFCRQQLPPQVYLDDLAKTTSVVLKLKREFVSFKNQKSAEKLLYLEAVERAKTVLERLGHQEGRNTTKYTMYSMFIMGCTLLVGAGISFLVRGVN</sequence>
<dbReference type="SUPFAM" id="SSF48371">
    <property type="entry name" value="ARM repeat"/>
    <property type="match status" value="1"/>
</dbReference>
<evidence type="ECO:0000313" key="4">
    <source>
        <dbReference type="Proteomes" id="UP000018208"/>
    </source>
</evidence>
<dbReference type="EMBL" id="AUWU02000004">
    <property type="protein sequence ID" value="KAH0573773.1"/>
    <property type="molecule type" value="Genomic_DNA"/>
</dbReference>
<name>V6LVV0_9EUKA</name>